<dbReference type="AlphaFoldDB" id="Q6E6D4"/>
<dbReference type="GO" id="GO:0000176">
    <property type="term" value="C:nuclear exosome (RNase complex)"/>
    <property type="evidence" value="ECO:0007669"/>
    <property type="project" value="UniProtKB-ARBA"/>
</dbReference>
<organism evidence="1">
    <name type="scientific">Antonospora locustae</name>
    <name type="common">Microsporidian parasite</name>
    <name type="synonym">Nosema locustae</name>
    <dbReference type="NCBI Taxonomy" id="278021"/>
    <lineage>
        <taxon>Eukaryota</taxon>
        <taxon>Fungi</taxon>
        <taxon>Fungi incertae sedis</taxon>
        <taxon>Microsporidia</taxon>
        <taxon>Antonospora</taxon>
    </lineage>
</organism>
<dbReference type="EMBL" id="AY548900">
    <property type="protein sequence ID" value="AAT12353.1"/>
    <property type="molecule type" value="Genomic_DNA"/>
</dbReference>
<protein>
    <submittedName>
        <fullName evidence="1">Uncharacterized protein</fullName>
    </submittedName>
</protein>
<name>Q6E6D4_ANTLO</name>
<sequence length="199" mass="21620">MQHWGSAVLAACSRLATPSRMLEAVLKVVSGARASCFVRSPCAVLCVLNLSEKLENDDVLELRLLPLKKVVMVPDHISAILRKAVRMPLHKTRIMIDLIVLSSDSRVFEASVNAASICLLQSGIPLVDTFAAATVASNECSATIAGGFFTGKIVHLQCQGNALRGAAEEAWRRCRENAEAIKRHIEETVQVTSQEKKTL</sequence>
<proteinExistence type="predicted"/>
<dbReference type="Gene3D" id="3.30.230.70">
    <property type="entry name" value="GHMP Kinase, N-terminal domain"/>
    <property type="match status" value="1"/>
</dbReference>
<dbReference type="InterPro" id="IPR020568">
    <property type="entry name" value="Ribosomal_Su5_D2-typ_SF"/>
</dbReference>
<evidence type="ECO:0000313" key="1">
    <source>
        <dbReference type="EMBL" id="AAT12353.1"/>
    </source>
</evidence>
<accession>Q6E6D4</accession>
<dbReference type="InterPro" id="IPR027408">
    <property type="entry name" value="PNPase/RNase_PH_dom_sf"/>
</dbReference>
<reference evidence="1" key="1">
    <citation type="journal article" date="2004" name="Curr. Biol.">
        <title>Genome compaction and stability in microsporidian intracellular parasites.</title>
        <authorList>
            <person name="Slamovits C.H."/>
            <person name="Fast N.M."/>
            <person name="Law J.S."/>
            <person name="Keeling P.J."/>
        </authorList>
    </citation>
    <scope>NUCLEOTIDE SEQUENCE</scope>
</reference>
<dbReference type="SUPFAM" id="SSF54211">
    <property type="entry name" value="Ribosomal protein S5 domain 2-like"/>
    <property type="match status" value="1"/>
</dbReference>